<dbReference type="OrthoDB" id="3870905at2"/>
<evidence type="ECO:0000313" key="2">
    <source>
        <dbReference type="Proteomes" id="UP000035721"/>
    </source>
</evidence>
<proteinExistence type="predicted"/>
<accession>A0A077LWI4</accession>
<keyword evidence="2" id="KW-1185">Reference proteome</keyword>
<reference evidence="1 2" key="1">
    <citation type="journal article" date="2013" name="ISME J.">
        <title>A metabolic model for members of the genus Tetrasphaera involved in enhanced biological phosphorus removal.</title>
        <authorList>
            <person name="Kristiansen R."/>
            <person name="Nguyen H.T.T."/>
            <person name="Saunders A.M."/>
            <person name="Nielsen J.L."/>
            <person name="Wimmer R."/>
            <person name="Le V.Q."/>
            <person name="McIlroy S.J."/>
            <person name="Petrovski S."/>
            <person name="Seviour R.J."/>
            <person name="Calteau A."/>
            <person name="Nielsen K.L."/>
            <person name="Nielsen P.H."/>
        </authorList>
    </citation>
    <scope>NUCLEOTIDE SEQUENCE [LARGE SCALE GENOMIC DNA]</scope>
    <source>
        <strain evidence="1 2">T1-X7</strain>
    </source>
</reference>
<gene>
    <name evidence="1" type="ORF">BN12_270019</name>
</gene>
<dbReference type="EMBL" id="CAJB01000190">
    <property type="protein sequence ID" value="CCH78293.1"/>
    <property type="molecule type" value="Genomic_DNA"/>
</dbReference>
<organism evidence="1 2">
    <name type="scientific">Nostocoides japonicum T1-X7</name>
    <dbReference type="NCBI Taxonomy" id="1194083"/>
    <lineage>
        <taxon>Bacteria</taxon>
        <taxon>Bacillati</taxon>
        <taxon>Actinomycetota</taxon>
        <taxon>Actinomycetes</taxon>
        <taxon>Micrococcales</taxon>
        <taxon>Intrasporangiaceae</taxon>
        <taxon>Nostocoides</taxon>
    </lineage>
</organism>
<protein>
    <recommendedName>
        <fullName evidence="3">SnoaL-like domain-containing protein</fullName>
    </recommendedName>
</protein>
<dbReference type="AlphaFoldDB" id="A0A077LWI4"/>
<comment type="caution">
    <text evidence="1">The sequence shown here is derived from an EMBL/GenBank/DDBJ whole genome shotgun (WGS) entry which is preliminary data.</text>
</comment>
<evidence type="ECO:0000313" key="1">
    <source>
        <dbReference type="EMBL" id="CCH78293.1"/>
    </source>
</evidence>
<evidence type="ECO:0008006" key="3">
    <source>
        <dbReference type="Google" id="ProtNLM"/>
    </source>
</evidence>
<sequence length="142" mass="16106">MTTVDTPTTRDSAPEALATEFVSWLETGVRPEDMFAGDVFADLSLPHWRLQAEGAEATFRLREESHPFPGEVRVEALARTTRGFLLQFSERWSAEGQRWYCRELIHCSVAGGRISELSIYCTGDWDEAVQARHAEQVHLVRP</sequence>
<name>A0A077LWI4_9MICO</name>
<dbReference type="RefSeq" id="WP_048550702.1">
    <property type="nucleotide sequence ID" value="NZ_HF570958.1"/>
</dbReference>
<dbReference type="Proteomes" id="UP000035721">
    <property type="component" value="Unassembled WGS sequence"/>
</dbReference>
<dbReference type="STRING" id="1194083.BN12_270019"/>